<evidence type="ECO:0000313" key="8">
    <source>
        <dbReference type="EMBL" id="BCS97797.1"/>
    </source>
</evidence>
<keyword evidence="5" id="KW-0028">Amino-acid biosynthesis</keyword>
<evidence type="ECO:0000256" key="3">
    <source>
        <dbReference type="ARBA" id="ARBA00022833"/>
    </source>
</evidence>
<keyword evidence="5" id="KW-0368">Histidine biosynthesis</keyword>
<keyword evidence="2 5" id="KW-0479">Metal-binding</keyword>
<dbReference type="Pfam" id="PF00815">
    <property type="entry name" value="Histidinol_dh"/>
    <property type="match status" value="1"/>
</dbReference>
<feature type="binding site" evidence="5">
    <location>
        <position position="262"/>
    </location>
    <ligand>
        <name>substrate</name>
    </ligand>
</feature>
<evidence type="ECO:0000256" key="2">
    <source>
        <dbReference type="ARBA" id="ARBA00022723"/>
    </source>
</evidence>
<dbReference type="RefSeq" id="WP_236889203.1">
    <property type="nucleotide sequence ID" value="NZ_AP024488.1"/>
</dbReference>
<dbReference type="InterPro" id="IPR022695">
    <property type="entry name" value="Histidinol_DH_monofunct"/>
</dbReference>
<feature type="binding site" evidence="5">
    <location>
        <position position="423"/>
    </location>
    <ligand>
        <name>substrate</name>
    </ligand>
</feature>
<keyword evidence="5" id="KW-0520">NAD</keyword>
<name>A0ABN6F5Y3_9BACT</name>
<feature type="binding site" evidence="5">
    <location>
        <position position="364"/>
    </location>
    <ligand>
        <name>substrate</name>
    </ligand>
</feature>
<dbReference type="InterPro" id="IPR016161">
    <property type="entry name" value="Ald_DH/histidinol_DH"/>
</dbReference>
<dbReference type="InterPro" id="IPR012131">
    <property type="entry name" value="Hstdl_DH"/>
</dbReference>
<dbReference type="InterPro" id="IPR001692">
    <property type="entry name" value="Histidinol_DH_CS"/>
</dbReference>
<evidence type="ECO:0000256" key="1">
    <source>
        <dbReference type="ARBA" id="ARBA00010178"/>
    </source>
</evidence>
<evidence type="ECO:0000313" key="9">
    <source>
        <dbReference type="Proteomes" id="UP001320148"/>
    </source>
</evidence>
<evidence type="ECO:0000256" key="6">
    <source>
        <dbReference type="PIRNR" id="PIRNR000099"/>
    </source>
</evidence>
<feature type="active site" description="Proton acceptor" evidence="5">
    <location>
        <position position="330"/>
    </location>
</feature>
<evidence type="ECO:0000256" key="7">
    <source>
        <dbReference type="RuleBase" id="RU004175"/>
    </source>
</evidence>
<accession>A0ABN6F5Y3</accession>
<feature type="binding site" evidence="5">
    <location>
        <position position="364"/>
    </location>
    <ligand>
        <name>Zn(2+)</name>
        <dbReference type="ChEBI" id="CHEBI:29105"/>
    </ligand>
</feature>
<comment type="similarity">
    <text evidence="1 5 6 7">Belongs to the histidinol dehydrogenase family.</text>
</comment>
<dbReference type="EC" id="1.1.1.23" evidence="5"/>
<dbReference type="PANTHER" id="PTHR21256:SF2">
    <property type="entry name" value="HISTIDINE BIOSYNTHESIS TRIFUNCTIONAL PROTEIN"/>
    <property type="match status" value="1"/>
</dbReference>
<reference evidence="8 9" key="1">
    <citation type="submission" date="2021-02" db="EMBL/GenBank/DDBJ databases">
        <title>Complete genome of Desulfoluna sp. strain ASN36.</title>
        <authorList>
            <person name="Takahashi A."/>
            <person name="Kojima H."/>
            <person name="Fukui M."/>
        </authorList>
    </citation>
    <scope>NUCLEOTIDE SEQUENCE [LARGE SCALE GENOMIC DNA]</scope>
    <source>
        <strain evidence="8 9">ASN36</strain>
    </source>
</reference>
<protein>
    <recommendedName>
        <fullName evidence="5">Histidinol dehydrogenase</fullName>
        <shortName evidence="5">HDH</shortName>
        <ecNumber evidence="5">1.1.1.23</ecNumber>
    </recommendedName>
</protein>
<organism evidence="8 9">
    <name type="scientific">Desulfoluna limicola</name>
    <dbReference type="NCBI Taxonomy" id="2810562"/>
    <lineage>
        <taxon>Bacteria</taxon>
        <taxon>Pseudomonadati</taxon>
        <taxon>Thermodesulfobacteriota</taxon>
        <taxon>Desulfobacteria</taxon>
        <taxon>Desulfobacterales</taxon>
        <taxon>Desulfolunaceae</taxon>
        <taxon>Desulfoluna</taxon>
    </lineage>
</organism>
<feature type="binding site" evidence="5">
    <location>
        <position position="265"/>
    </location>
    <ligand>
        <name>Zn(2+)</name>
        <dbReference type="ChEBI" id="CHEBI:29105"/>
    </ligand>
</feature>
<dbReference type="EMBL" id="AP024488">
    <property type="protein sequence ID" value="BCS97797.1"/>
    <property type="molecule type" value="Genomic_DNA"/>
</dbReference>
<dbReference type="Gene3D" id="3.40.50.1980">
    <property type="entry name" value="Nitrogenase molybdenum iron protein domain"/>
    <property type="match status" value="2"/>
</dbReference>
<feature type="binding site" evidence="5">
    <location>
        <position position="418"/>
    </location>
    <ligand>
        <name>substrate</name>
    </ligand>
</feature>
<comment type="caution">
    <text evidence="5">Lacks conserved residue(s) required for the propagation of feature annotation.</text>
</comment>
<comment type="catalytic activity">
    <reaction evidence="5">
        <text>L-histidinol + 2 NAD(+) + H2O = L-histidine + 2 NADH + 3 H(+)</text>
        <dbReference type="Rhea" id="RHEA:20641"/>
        <dbReference type="ChEBI" id="CHEBI:15377"/>
        <dbReference type="ChEBI" id="CHEBI:15378"/>
        <dbReference type="ChEBI" id="CHEBI:57540"/>
        <dbReference type="ChEBI" id="CHEBI:57595"/>
        <dbReference type="ChEBI" id="CHEBI:57699"/>
        <dbReference type="ChEBI" id="CHEBI:57945"/>
        <dbReference type="EC" id="1.1.1.23"/>
    </reaction>
</comment>
<dbReference type="Gene3D" id="1.20.5.1300">
    <property type="match status" value="1"/>
</dbReference>
<comment type="cofactor">
    <cofactor evidence="5">
        <name>Zn(2+)</name>
        <dbReference type="ChEBI" id="CHEBI:29105"/>
    </cofactor>
    <text evidence="5">Binds 1 zinc ion per subunit.</text>
</comment>
<comment type="function">
    <text evidence="5">Catalyzes the sequential NAD-dependent oxidations of L-histidinol to L-histidinaldehyde and then to L-histidine.</text>
</comment>
<evidence type="ECO:0000256" key="5">
    <source>
        <dbReference type="HAMAP-Rule" id="MF_01024"/>
    </source>
</evidence>
<feature type="binding site" evidence="5">
    <location>
        <position position="262"/>
    </location>
    <ligand>
        <name>Zn(2+)</name>
        <dbReference type="ChEBI" id="CHEBI:29105"/>
    </ligand>
</feature>
<keyword evidence="4 5" id="KW-0560">Oxidoreductase</keyword>
<dbReference type="NCBIfam" id="TIGR00069">
    <property type="entry name" value="hisD"/>
    <property type="match status" value="1"/>
</dbReference>
<dbReference type="HAMAP" id="MF_01024">
    <property type="entry name" value="HisD"/>
    <property type="match status" value="1"/>
</dbReference>
<comment type="pathway">
    <text evidence="5">Amino-acid biosynthesis; L-histidine biosynthesis; L-histidine from 5-phospho-alpha-D-ribose 1-diphosphate: step 9/9.</text>
</comment>
<evidence type="ECO:0000256" key="4">
    <source>
        <dbReference type="ARBA" id="ARBA00023002"/>
    </source>
</evidence>
<proteinExistence type="inferred from homology"/>
<feature type="binding site" evidence="5">
    <location>
        <position position="240"/>
    </location>
    <ligand>
        <name>substrate</name>
    </ligand>
</feature>
<dbReference type="Proteomes" id="UP001320148">
    <property type="component" value="Chromosome"/>
</dbReference>
<sequence length="432" mass="45887">MEIFKYPSEEAEAKVRYITDRGLGYTADDEKGVIDIIEAVRKDGDEALLHYIRRFDAPEMTLDQLVVTEAEIDAAVAAVDEEFMAALDLAVAQVESFHRKQLENSWIDMPRKGVTLGQMVNPVDAAGVYVPGATGGMTPLVSSVLMGAIPAKIAGVKHIAMVTPPMADGSVNKHLLAAARRTGVDVVYKAGSAWAVAALAYGTESVGKVDVIVGPGNIYVTLAKKLVSGTVGIDMIAGPSEILAIADESANPVWAAADLLSQAEHDPLASSIFVTTDAGLAEKVKAEVARQLGDLPRKEIAEASIRDYGAIMVTDSIESACELANRLAPEHLELLVKAPFEVVGMIRNAGAVFMGHFTPEPMGDYVAGPNHVLPTAGTARFSSALSVENFTKKSSLICYSEEAFHKEAEAVMLLAETEGLSAHARSVKVRLS</sequence>
<feature type="binding site" evidence="5">
    <location>
        <position position="265"/>
    </location>
    <ligand>
        <name>substrate</name>
    </ligand>
</feature>
<feature type="binding site" evidence="5">
    <location>
        <position position="331"/>
    </location>
    <ligand>
        <name>substrate</name>
    </ligand>
</feature>
<dbReference type="CDD" id="cd06572">
    <property type="entry name" value="Histidinol_dh"/>
    <property type="match status" value="1"/>
</dbReference>
<dbReference type="SUPFAM" id="SSF53720">
    <property type="entry name" value="ALDH-like"/>
    <property type="match status" value="1"/>
</dbReference>
<dbReference type="PRINTS" id="PR00083">
    <property type="entry name" value="HOLDHDRGNASE"/>
</dbReference>
<feature type="active site" description="Proton acceptor" evidence="5">
    <location>
        <position position="331"/>
    </location>
</feature>
<dbReference type="PANTHER" id="PTHR21256">
    <property type="entry name" value="HISTIDINOL DEHYDROGENASE HDH"/>
    <property type="match status" value="1"/>
</dbReference>
<feature type="binding site" evidence="5">
    <location>
        <position position="423"/>
    </location>
    <ligand>
        <name>Zn(2+)</name>
        <dbReference type="ChEBI" id="CHEBI:29105"/>
    </ligand>
</feature>
<gene>
    <name evidence="8" type="primary">hisD_3</name>
    <name evidence="5" type="synonym">hisD</name>
    <name evidence="8" type="ORF">DSLASN_34290</name>
</gene>
<keyword evidence="9" id="KW-1185">Reference proteome</keyword>
<dbReference type="PIRSF" id="PIRSF000099">
    <property type="entry name" value="Histidinol_dh"/>
    <property type="match status" value="1"/>
</dbReference>
<keyword evidence="3 5" id="KW-0862">Zinc</keyword>
<dbReference type="PROSITE" id="PS00611">
    <property type="entry name" value="HISOL_DEHYDROGENASE"/>
    <property type="match status" value="1"/>
</dbReference>